<evidence type="ECO:0000256" key="5">
    <source>
        <dbReference type="ARBA" id="ARBA00022898"/>
    </source>
</evidence>
<dbReference type="RefSeq" id="WP_209649493.1">
    <property type="nucleotide sequence ID" value="NZ_JAGGLL010000011.1"/>
</dbReference>
<dbReference type="InterPro" id="IPR015422">
    <property type="entry name" value="PyrdxlP-dep_Trfase_small"/>
</dbReference>
<dbReference type="GO" id="GO:0008483">
    <property type="term" value="F:transaminase activity"/>
    <property type="evidence" value="ECO:0007669"/>
    <property type="project" value="UniProtKB-KW"/>
</dbReference>
<dbReference type="InterPro" id="IPR004839">
    <property type="entry name" value="Aminotransferase_I/II_large"/>
</dbReference>
<gene>
    <name evidence="8" type="ORF">J2Z44_001731</name>
</gene>
<dbReference type="EMBL" id="JAGGLL010000011">
    <property type="protein sequence ID" value="MBP2021935.1"/>
    <property type="molecule type" value="Genomic_DNA"/>
</dbReference>
<protein>
    <recommendedName>
        <fullName evidence="6">Aminotransferase</fullName>
        <ecNumber evidence="6">2.6.1.-</ecNumber>
    </recommendedName>
</protein>
<keyword evidence="5" id="KW-0663">Pyridoxal phosphate</keyword>
<dbReference type="Gene3D" id="3.90.1150.10">
    <property type="entry name" value="Aspartate Aminotransferase, domain 1"/>
    <property type="match status" value="1"/>
</dbReference>
<dbReference type="EC" id="2.6.1.-" evidence="6"/>
<sequence length="383" mass="42956">MDNIFSKKVEGIEISGIRKFFNKVAEYPGAISLTLGEPDFKIPKEVKEAMKNAIDEDKTTYTPNAGILELRTAISQYLLKDSIRYSENEICITVGGSEALLCAFNALINEGDKVLIPTVAYPAYESCAKLVGAEILTYKLKEDFSIDMDSIREIIKKEHPKLLVVSFPSNPTGAVMTKLQRDELYSIVRDEDILIISDEIYSAISFENHYSISQYDDIKDKVILVSGFSKMFSMTGIRIGYICASESILKEVVKVHQYNVSCAPSIGQYGALAGLKEALYHCEIIKNEFKIRRDYVYGRLKAMGLEVELPKGAFYILPSIRKFNLTSEEFCNKLLQNKKVAIVPGSAFGIGGEGYIRISYCYSTENLKKALDSLEEFIKELTN</sequence>
<dbReference type="PANTHER" id="PTHR46383:SF3">
    <property type="entry name" value="ASPARTATE AMINOTRANSFERASE-RELATED"/>
    <property type="match status" value="1"/>
</dbReference>
<name>A0ABS4K2D1_9CLOT</name>
<dbReference type="Proteomes" id="UP001519308">
    <property type="component" value="Unassembled WGS sequence"/>
</dbReference>
<reference evidence="8 9" key="1">
    <citation type="submission" date="2021-03" db="EMBL/GenBank/DDBJ databases">
        <title>Genomic Encyclopedia of Type Strains, Phase IV (KMG-IV): sequencing the most valuable type-strain genomes for metagenomic binning, comparative biology and taxonomic classification.</title>
        <authorList>
            <person name="Goeker M."/>
        </authorList>
    </citation>
    <scope>NUCLEOTIDE SEQUENCE [LARGE SCALE GENOMIC DNA]</scope>
    <source>
        <strain evidence="8 9">DSM 28650</strain>
    </source>
</reference>
<dbReference type="InterPro" id="IPR004838">
    <property type="entry name" value="NHTrfase_class1_PyrdxlP-BS"/>
</dbReference>
<feature type="domain" description="Aminotransferase class I/classII large" evidence="7">
    <location>
        <begin position="31"/>
        <end position="374"/>
    </location>
</feature>
<comment type="cofactor">
    <cofactor evidence="1 6">
        <name>pyridoxal 5'-phosphate</name>
        <dbReference type="ChEBI" id="CHEBI:597326"/>
    </cofactor>
</comment>
<keyword evidence="9" id="KW-1185">Reference proteome</keyword>
<evidence type="ECO:0000256" key="2">
    <source>
        <dbReference type="ARBA" id="ARBA00007441"/>
    </source>
</evidence>
<evidence type="ECO:0000256" key="4">
    <source>
        <dbReference type="ARBA" id="ARBA00022679"/>
    </source>
</evidence>
<dbReference type="CDD" id="cd00609">
    <property type="entry name" value="AAT_like"/>
    <property type="match status" value="1"/>
</dbReference>
<evidence type="ECO:0000313" key="8">
    <source>
        <dbReference type="EMBL" id="MBP2021935.1"/>
    </source>
</evidence>
<evidence type="ECO:0000256" key="1">
    <source>
        <dbReference type="ARBA" id="ARBA00001933"/>
    </source>
</evidence>
<accession>A0ABS4K2D1</accession>
<dbReference type="InterPro" id="IPR015421">
    <property type="entry name" value="PyrdxlP-dep_Trfase_major"/>
</dbReference>
<dbReference type="PROSITE" id="PS00105">
    <property type="entry name" value="AA_TRANSFER_CLASS_1"/>
    <property type="match status" value="1"/>
</dbReference>
<dbReference type="SUPFAM" id="SSF53383">
    <property type="entry name" value="PLP-dependent transferases"/>
    <property type="match status" value="1"/>
</dbReference>
<evidence type="ECO:0000259" key="7">
    <source>
        <dbReference type="Pfam" id="PF00155"/>
    </source>
</evidence>
<evidence type="ECO:0000256" key="3">
    <source>
        <dbReference type="ARBA" id="ARBA00022576"/>
    </source>
</evidence>
<organism evidence="8 9">
    <name type="scientific">Clostridium punense</name>
    <dbReference type="NCBI Taxonomy" id="1054297"/>
    <lineage>
        <taxon>Bacteria</taxon>
        <taxon>Bacillati</taxon>
        <taxon>Bacillota</taxon>
        <taxon>Clostridia</taxon>
        <taxon>Eubacteriales</taxon>
        <taxon>Clostridiaceae</taxon>
        <taxon>Clostridium</taxon>
    </lineage>
</organism>
<dbReference type="PANTHER" id="PTHR46383">
    <property type="entry name" value="ASPARTATE AMINOTRANSFERASE"/>
    <property type="match status" value="1"/>
</dbReference>
<dbReference type="InterPro" id="IPR050596">
    <property type="entry name" value="AspAT/PAT-like"/>
</dbReference>
<proteinExistence type="inferred from homology"/>
<dbReference type="InterPro" id="IPR015424">
    <property type="entry name" value="PyrdxlP-dep_Trfase"/>
</dbReference>
<comment type="similarity">
    <text evidence="2 6">Belongs to the class-I pyridoxal-phosphate-dependent aminotransferase family.</text>
</comment>
<keyword evidence="3 6" id="KW-0032">Aminotransferase</keyword>
<evidence type="ECO:0000313" key="9">
    <source>
        <dbReference type="Proteomes" id="UP001519308"/>
    </source>
</evidence>
<comment type="caution">
    <text evidence="8">The sequence shown here is derived from an EMBL/GenBank/DDBJ whole genome shotgun (WGS) entry which is preliminary data.</text>
</comment>
<dbReference type="Pfam" id="PF00155">
    <property type="entry name" value="Aminotran_1_2"/>
    <property type="match status" value="1"/>
</dbReference>
<keyword evidence="4 6" id="KW-0808">Transferase</keyword>
<dbReference type="Gene3D" id="3.40.640.10">
    <property type="entry name" value="Type I PLP-dependent aspartate aminotransferase-like (Major domain)"/>
    <property type="match status" value="1"/>
</dbReference>
<evidence type="ECO:0000256" key="6">
    <source>
        <dbReference type="RuleBase" id="RU000481"/>
    </source>
</evidence>